<evidence type="ECO:0000256" key="6">
    <source>
        <dbReference type="SAM" id="Coils"/>
    </source>
</evidence>
<dbReference type="Gene3D" id="3.90.1150.10">
    <property type="entry name" value="Aspartate Aminotransferase, domain 1"/>
    <property type="match status" value="1"/>
</dbReference>
<evidence type="ECO:0000256" key="1">
    <source>
        <dbReference type="ARBA" id="ARBA00001933"/>
    </source>
</evidence>
<evidence type="ECO:0000313" key="8">
    <source>
        <dbReference type="EMBL" id="SNY15875.1"/>
    </source>
</evidence>
<evidence type="ECO:0000256" key="2">
    <source>
        <dbReference type="ARBA" id="ARBA00010447"/>
    </source>
</evidence>
<comment type="catalytic activity">
    <reaction evidence="4">
        <text>(sulfur carrier)-H + L-cysteine = (sulfur carrier)-SH + L-alanine</text>
        <dbReference type="Rhea" id="RHEA:43892"/>
        <dbReference type="Rhea" id="RHEA-COMP:14737"/>
        <dbReference type="Rhea" id="RHEA-COMP:14739"/>
        <dbReference type="ChEBI" id="CHEBI:29917"/>
        <dbReference type="ChEBI" id="CHEBI:35235"/>
        <dbReference type="ChEBI" id="CHEBI:57972"/>
        <dbReference type="ChEBI" id="CHEBI:64428"/>
        <dbReference type="EC" id="2.8.1.7"/>
    </reaction>
</comment>
<feature type="domain" description="Aminotransferase class V" evidence="7">
    <location>
        <begin position="32"/>
        <end position="427"/>
    </location>
</feature>
<dbReference type="InterPro" id="IPR015422">
    <property type="entry name" value="PyrdxlP-dep_Trfase_small"/>
</dbReference>
<accession>A0A285FX92</accession>
<keyword evidence="8" id="KW-0456">Lyase</keyword>
<proteinExistence type="inferred from homology"/>
<dbReference type="PANTHER" id="PTHR43586:SF8">
    <property type="entry name" value="CYSTEINE DESULFURASE 1, CHLOROPLASTIC"/>
    <property type="match status" value="1"/>
</dbReference>
<sequence>MLDKTFLHKVRKEIIGINAKVPLIDGQKVRYINFDNAASTPSFRRVAYKVKEFLTWYSNVHRGTGFKSQISTEIYDEVHNLVADFFGANKDDNTIIFVKNTTEAINKLSNSLHLSYRDIVITTPMEHHSNLLPWRDKCKVIYSNLDKEGRLDLDDLEKKLKRYRRRIKLVAISGASNVTGYINPIHKIARLVHQYDSKILIDAAQLAPHRPIDMKENSNPEHIDYLVFSAHKMYAPFGTGVLIGAKDTFAENKPDYTGGGTVKAVTLKDVIWGDLPDKEEAGTPNIVGALALGESIKMINELKWLKIIKNEEFLLNYTLKELEKIDEVILYGSMGSGELSERVGVIPFNIKGLENTLVASILANEFGIGVRNGCFCAHPYIHHLFGLSDEEIARVKDDIAKGIYTHKYGLIRVSFGCYNSPSEVDHLIYAIKDIIARKNAGVDLTNDYKFDKETAEYRPKYKINYDRYFKI</sequence>
<dbReference type="InterPro" id="IPR020578">
    <property type="entry name" value="Aminotrans_V_PyrdxlP_BS"/>
</dbReference>
<name>A0A285FX92_9FIRM</name>
<keyword evidence="9" id="KW-1185">Reference proteome</keyword>
<dbReference type="PROSITE" id="PS00595">
    <property type="entry name" value="AA_TRANSFER_CLASS_5"/>
    <property type="match status" value="1"/>
</dbReference>
<dbReference type="PANTHER" id="PTHR43586">
    <property type="entry name" value="CYSTEINE DESULFURASE"/>
    <property type="match status" value="1"/>
</dbReference>
<evidence type="ECO:0000259" key="7">
    <source>
        <dbReference type="Pfam" id="PF00266"/>
    </source>
</evidence>
<comment type="cofactor">
    <cofactor evidence="1 5">
        <name>pyridoxal 5'-phosphate</name>
        <dbReference type="ChEBI" id="CHEBI:597326"/>
    </cofactor>
</comment>
<reference evidence="9" key="1">
    <citation type="submission" date="2017-09" db="EMBL/GenBank/DDBJ databases">
        <authorList>
            <person name="Varghese N."/>
            <person name="Submissions S."/>
        </authorList>
    </citation>
    <scope>NUCLEOTIDE SEQUENCE [LARGE SCALE GENOMIC DNA]</scope>
    <source>
        <strain evidence="9">MSL47</strain>
    </source>
</reference>
<dbReference type="Pfam" id="PF00266">
    <property type="entry name" value="Aminotran_5"/>
    <property type="match status" value="1"/>
</dbReference>
<comment type="similarity">
    <text evidence="2">Belongs to the class-V pyridoxal-phosphate-dependent aminotransferase family. Csd subfamily.</text>
</comment>
<dbReference type="GO" id="GO:0016829">
    <property type="term" value="F:lyase activity"/>
    <property type="evidence" value="ECO:0007669"/>
    <property type="project" value="UniProtKB-KW"/>
</dbReference>
<dbReference type="AlphaFoldDB" id="A0A285FX92"/>
<dbReference type="Proteomes" id="UP000219573">
    <property type="component" value="Unassembled WGS sequence"/>
</dbReference>
<dbReference type="EMBL" id="OBDZ01000003">
    <property type="protein sequence ID" value="SNY15875.1"/>
    <property type="molecule type" value="Genomic_DNA"/>
</dbReference>
<dbReference type="OrthoDB" id="9804366at2"/>
<dbReference type="Gene3D" id="3.40.640.10">
    <property type="entry name" value="Type I PLP-dependent aspartate aminotransferase-like (Major domain)"/>
    <property type="match status" value="1"/>
</dbReference>
<protein>
    <submittedName>
        <fullName evidence="8">Selenocysteine lyase/Cysteine desulfurase</fullName>
    </submittedName>
</protein>
<evidence type="ECO:0000256" key="3">
    <source>
        <dbReference type="ARBA" id="ARBA00022898"/>
    </source>
</evidence>
<dbReference type="InterPro" id="IPR000192">
    <property type="entry name" value="Aminotrans_V_dom"/>
</dbReference>
<organism evidence="8 9">
    <name type="scientific">Orenia metallireducens</name>
    <dbReference type="NCBI Taxonomy" id="1413210"/>
    <lineage>
        <taxon>Bacteria</taxon>
        <taxon>Bacillati</taxon>
        <taxon>Bacillota</taxon>
        <taxon>Clostridia</taxon>
        <taxon>Halanaerobiales</taxon>
        <taxon>Halobacteroidaceae</taxon>
        <taxon>Orenia</taxon>
    </lineage>
</organism>
<dbReference type="InterPro" id="IPR015421">
    <property type="entry name" value="PyrdxlP-dep_Trfase_major"/>
</dbReference>
<evidence type="ECO:0000313" key="9">
    <source>
        <dbReference type="Proteomes" id="UP000219573"/>
    </source>
</evidence>
<dbReference type="STRING" id="1413210.U472_14350"/>
<evidence type="ECO:0000256" key="5">
    <source>
        <dbReference type="RuleBase" id="RU004504"/>
    </source>
</evidence>
<keyword evidence="3" id="KW-0663">Pyridoxal phosphate</keyword>
<dbReference type="GO" id="GO:0031071">
    <property type="term" value="F:cysteine desulfurase activity"/>
    <property type="evidence" value="ECO:0007669"/>
    <property type="project" value="UniProtKB-EC"/>
</dbReference>
<evidence type="ECO:0000256" key="4">
    <source>
        <dbReference type="ARBA" id="ARBA00050776"/>
    </source>
</evidence>
<dbReference type="SUPFAM" id="SSF53383">
    <property type="entry name" value="PLP-dependent transferases"/>
    <property type="match status" value="1"/>
</dbReference>
<keyword evidence="6" id="KW-0175">Coiled coil</keyword>
<feature type="coiled-coil region" evidence="6">
    <location>
        <begin position="146"/>
        <end position="173"/>
    </location>
</feature>
<dbReference type="RefSeq" id="WP_097016581.1">
    <property type="nucleotide sequence ID" value="NZ_OBDZ01000003.1"/>
</dbReference>
<dbReference type="InterPro" id="IPR015424">
    <property type="entry name" value="PyrdxlP-dep_Trfase"/>
</dbReference>
<gene>
    <name evidence="8" type="ORF">SAMN06265827_103109</name>
</gene>